<organism evidence="10 11">
    <name type="scientific">Streptomyces eurythermus</name>
    <dbReference type="NCBI Taxonomy" id="42237"/>
    <lineage>
        <taxon>Bacteria</taxon>
        <taxon>Bacillati</taxon>
        <taxon>Actinomycetota</taxon>
        <taxon>Actinomycetes</taxon>
        <taxon>Kitasatosporales</taxon>
        <taxon>Streptomycetaceae</taxon>
        <taxon>Streptomyces</taxon>
    </lineage>
</organism>
<comment type="caution">
    <text evidence="10">The sequence shown here is derived from an EMBL/GenBank/DDBJ whole genome shotgun (WGS) entry which is preliminary data.</text>
</comment>
<dbReference type="PIRSF" id="PIRSF032582">
    <property type="entry name" value="Cas2"/>
    <property type="match status" value="1"/>
</dbReference>
<accession>A0ABW6ZC22</accession>
<dbReference type="NCBIfam" id="TIGR01573">
    <property type="entry name" value="cas2"/>
    <property type="match status" value="1"/>
</dbReference>
<dbReference type="Proteomes" id="UP001603418">
    <property type="component" value="Unassembled WGS sequence"/>
</dbReference>
<keyword evidence="5 9" id="KW-0255">Endonuclease</keyword>
<comment type="cofactor">
    <cofactor evidence="1">
        <name>Mg(2+)</name>
        <dbReference type="ChEBI" id="CHEBI:18420"/>
    </cofactor>
</comment>
<dbReference type="GO" id="GO:0004519">
    <property type="term" value="F:endonuclease activity"/>
    <property type="evidence" value="ECO:0007669"/>
    <property type="project" value="UniProtKB-KW"/>
</dbReference>
<dbReference type="RefSeq" id="WP_030795359.1">
    <property type="nucleotide sequence ID" value="NZ_JBFACJ010000060.1"/>
</dbReference>
<dbReference type="InterPro" id="IPR021127">
    <property type="entry name" value="CRISPR_associated_Cas2"/>
</dbReference>
<evidence type="ECO:0000313" key="11">
    <source>
        <dbReference type="Proteomes" id="UP001603418"/>
    </source>
</evidence>
<evidence type="ECO:0000313" key="10">
    <source>
        <dbReference type="EMBL" id="MFF9887904.1"/>
    </source>
</evidence>
<keyword evidence="3 9" id="KW-0540">Nuclease</keyword>
<comment type="similarity">
    <text evidence="2 9">Belongs to the CRISPR-associated endoribonuclease Cas2 protein family.</text>
</comment>
<dbReference type="Pfam" id="PF09827">
    <property type="entry name" value="CRISPR_Cas2"/>
    <property type="match status" value="1"/>
</dbReference>
<dbReference type="EMBL" id="JBICBM010000044">
    <property type="protein sequence ID" value="MFF9887904.1"/>
    <property type="molecule type" value="Genomic_DNA"/>
</dbReference>
<dbReference type="Gene3D" id="3.30.70.240">
    <property type="match status" value="1"/>
</dbReference>
<evidence type="ECO:0000256" key="5">
    <source>
        <dbReference type="ARBA" id="ARBA00022759"/>
    </source>
</evidence>
<evidence type="ECO:0000256" key="2">
    <source>
        <dbReference type="ARBA" id="ARBA00009959"/>
    </source>
</evidence>
<gene>
    <name evidence="10" type="primary">cas2</name>
    <name evidence="10" type="ORF">ACF1HC_41145</name>
</gene>
<keyword evidence="8 9" id="KW-0051">Antiviral defense</keyword>
<proteinExistence type="inferred from homology"/>
<evidence type="ECO:0000256" key="7">
    <source>
        <dbReference type="ARBA" id="ARBA00022842"/>
    </source>
</evidence>
<evidence type="ECO:0000256" key="1">
    <source>
        <dbReference type="ARBA" id="ARBA00001946"/>
    </source>
</evidence>
<dbReference type="PANTHER" id="PTHR34405">
    <property type="entry name" value="CRISPR-ASSOCIATED ENDORIBONUCLEASE CAS2"/>
    <property type="match status" value="1"/>
</dbReference>
<keyword evidence="11" id="KW-1185">Reference proteome</keyword>
<keyword evidence="4 9" id="KW-0479">Metal-binding</keyword>
<evidence type="ECO:0000256" key="6">
    <source>
        <dbReference type="ARBA" id="ARBA00022801"/>
    </source>
</evidence>
<dbReference type="SUPFAM" id="SSF143430">
    <property type="entry name" value="TTP0101/SSO1404-like"/>
    <property type="match status" value="1"/>
</dbReference>
<protein>
    <recommendedName>
        <fullName evidence="9">CRISPR-associated endonuclease Cas2</fullName>
        <ecNumber evidence="9">3.1.-.-</ecNumber>
    </recommendedName>
</protein>
<sequence>MTTTPSPAGQRRLRRVAKLCEGHGLRVQKSVFEIVADEKTLLTLLHDLDQIIDSDTDSIRLYRLPVDGFDHVQTLGIAQVQPHRGDLVL</sequence>
<evidence type="ECO:0000256" key="3">
    <source>
        <dbReference type="ARBA" id="ARBA00022722"/>
    </source>
</evidence>
<evidence type="ECO:0000256" key="9">
    <source>
        <dbReference type="PIRNR" id="PIRNR032582"/>
    </source>
</evidence>
<dbReference type="InterPro" id="IPR019199">
    <property type="entry name" value="Virulence_VapD/CRISPR_Cas2"/>
</dbReference>
<evidence type="ECO:0000256" key="4">
    <source>
        <dbReference type="ARBA" id="ARBA00022723"/>
    </source>
</evidence>
<evidence type="ECO:0000256" key="8">
    <source>
        <dbReference type="ARBA" id="ARBA00023118"/>
    </source>
</evidence>
<keyword evidence="6 9" id="KW-0378">Hydrolase</keyword>
<reference evidence="10 11" key="1">
    <citation type="submission" date="2024-10" db="EMBL/GenBank/DDBJ databases">
        <title>The Natural Products Discovery Center: Release of the First 8490 Sequenced Strains for Exploring Actinobacteria Biosynthetic Diversity.</title>
        <authorList>
            <person name="Kalkreuter E."/>
            <person name="Kautsar S.A."/>
            <person name="Yang D."/>
            <person name="Bader C.D."/>
            <person name="Teijaro C.N."/>
            <person name="Fluegel L."/>
            <person name="Davis C.M."/>
            <person name="Simpson J.R."/>
            <person name="Lauterbach L."/>
            <person name="Steele A.D."/>
            <person name="Gui C."/>
            <person name="Meng S."/>
            <person name="Li G."/>
            <person name="Viehrig K."/>
            <person name="Ye F."/>
            <person name="Su P."/>
            <person name="Kiefer A.F."/>
            <person name="Nichols A."/>
            <person name="Cepeda A.J."/>
            <person name="Yan W."/>
            <person name="Fan B."/>
            <person name="Jiang Y."/>
            <person name="Adhikari A."/>
            <person name="Zheng C.-J."/>
            <person name="Schuster L."/>
            <person name="Cowan T.M."/>
            <person name="Smanski M.J."/>
            <person name="Chevrette M.G."/>
            <person name="De Carvalho L.P.S."/>
            <person name="Shen B."/>
        </authorList>
    </citation>
    <scope>NUCLEOTIDE SEQUENCE [LARGE SCALE GENOMIC DNA]</scope>
    <source>
        <strain evidence="10 11">NPDC013366</strain>
    </source>
</reference>
<dbReference type="PANTHER" id="PTHR34405:SF3">
    <property type="entry name" value="CRISPR-ASSOCIATED ENDORIBONUCLEASE CAS2 3"/>
    <property type="match status" value="1"/>
</dbReference>
<keyword evidence="7 9" id="KW-0460">Magnesium</keyword>
<dbReference type="EC" id="3.1.-.-" evidence="9"/>
<dbReference type="CDD" id="cd09725">
    <property type="entry name" value="Cas2_I_II_III"/>
    <property type="match status" value="1"/>
</dbReference>
<name>A0ABW6ZC22_9ACTN</name>